<dbReference type="PRINTS" id="PR00727">
    <property type="entry name" value="LEADERPTASE"/>
</dbReference>
<dbReference type="AlphaFoldDB" id="A0A7K1FRB9"/>
<evidence type="ECO:0000256" key="3">
    <source>
        <dbReference type="ARBA" id="ARBA00009370"/>
    </source>
</evidence>
<dbReference type="Gene3D" id="2.10.109.10">
    <property type="entry name" value="Umud Fragment, subunit A"/>
    <property type="match status" value="1"/>
</dbReference>
<dbReference type="EMBL" id="WLYK01000011">
    <property type="protein sequence ID" value="MTD16676.1"/>
    <property type="molecule type" value="Genomic_DNA"/>
</dbReference>
<dbReference type="PROSITE" id="PS00761">
    <property type="entry name" value="SPASE_I_3"/>
    <property type="match status" value="1"/>
</dbReference>
<evidence type="ECO:0000313" key="10">
    <source>
        <dbReference type="EMBL" id="MTD16676.1"/>
    </source>
</evidence>
<comment type="caution">
    <text evidence="10">The sequence shown here is derived from an EMBL/GenBank/DDBJ whole genome shotgun (WGS) entry which is preliminary data.</text>
</comment>
<dbReference type="NCBIfam" id="TIGR02227">
    <property type="entry name" value="sigpep_I_bact"/>
    <property type="match status" value="1"/>
</dbReference>
<dbReference type="EC" id="3.4.21.89" evidence="4 7"/>
<evidence type="ECO:0000259" key="9">
    <source>
        <dbReference type="Pfam" id="PF10502"/>
    </source>
</evidence>
<organism evidence="10 11">
    <name type="scientific">Nakamurella alba</name>
    <dbReference type="NCBI Taxonomy" id="2665158"/>
    <lineage>
        <taxon>Bacteria</taxon>
        <taxon>Bacillati</taxon>
        <taxon>Actinomycetota</taxon>
        <taxon>Actinomycetes</taxon>
        <taxon>Nakamurellales</taxon>
        <taxon>Nakamurellaceae</taxon>
        <taxon>Nakamurella</taxon>
    </lineage>
</organism>
<evidence type="ECO:0000256" key="8">
    <source>
        <dbReference type="SAM" id="MobiDB-lite"/>
    </source>
</evidence>
<keyword evidence="7" id="KW-0472">Membrane</keyword>
<protein>
    <recommendedName>
        <fullName evidence="4 7">Signal peptidase I</fullName>
        <ecNumber evidence="4 7">3.4.21.89</ecNumber>
    </recommendedName>
</protein>
<comment type="subcellular location">
    <subcellularLocation>
        <location evidence="2">Cell membrane</location>
        <topology evidence="2">Single-pass type II membrane protein</topology>
    </subcellularLocation>
    <subcellularLocation>
        <location evidence="7">Membrane</location>
        <topology evidence="7">Single-pass type II membrane protein</topology>
    </subcellularLocation>
</comment>
<evidence type="ECO:0000256" key="4">
    <source>
        <dbReference type="ARBA" id="ARBA00013208"/>
    </source>
</evidence>
<dbReference type="GO" id="GO:0009003">
    <property type="term" value="F:signal peptidase activity"/>
    <property type="evidence" value="ECO:0007669"/>
    <property type="project" value="UniProtKB-EC"/>
</dbReference>
<feature type="compositionally biased region" description="Low complexity" evidence="8">
    <location>
        <begin position="46"/>
        <end position="59"/>
    </location>
</feature>
<evidence type="ECO:0000256" key="6">
    <source>
        <dbReference type="PIRSR" id="PIRSR600223-1"/>
    </source>
</evidence>
<dbReference type="Pfam" id="PF10502">
    <property type="entry name" value="Peptidase_S26"/>
    <property type="match status" value="1"/>
</dbReference>
<comment type="catalytic activity">
    <reaction evidence="1 7">
        <text>Cleavage of hydrophobic, N-terminal signal or leader sequences from secreted and periplasmic proteins.</text>
        <dbReference type="EC" id="3.4.21.89"/>
    </reaction>
</comment>
<keyword evidence="11" id="KW-1185">Reference proteome</keyword>
<dbReference type="SUPFAM" id="SSF51306">
    <property type="entry name" value="LexA/Signal peptidase"/>
    <property type="match status" value="1"/>
</dbReference>
<evidence type="ECO:0000256" key="7">
    <source>
        <dbReference type="RuleBase" id="RU362042"/>
    </source>
</evidence>
<feature type="compositionally biased region" description="Basic and acidic residues" evidence="8">
    <location>
        <begin position="19"/>
        <end position="45"/>
    </location>
</feature>
<dbReference type="InterPro" id="IPR019533">
    <property type="entry name" value="Peptidase_S26"/>
</dbReference>
<evidence type="ECO:0000256" key="2">
    <source>
        <dbReference type="ARBA" id="ARBA00004401"/>
    </source>
</evidence>
<feature type="active site" evidence="6">
    <location>
        <position position="121"/>
    </location>
</feature>
<gene>
    <name evidence="10" type="primary">lepB</name>
    <name evidence="10" type="ORF">GIS00_22325</name>
</gene>
<accession>A0A7K1FRB9</accession>
<keyword evidence="7" id="KW-1133">Transmembrane helix</keyword>
<dbReference type="GO" id="GO:0005886">
    <property type="term" value="C:plasma membrane"/>
    <property type="evidence" value="ECO:0007669"/>
    <property type="project" value="UniProtKB-SubCell"/>
</dbReference>
<reference evidence="10 11" key="1">
    <citation type="submission" date="2019-11" db="EMBL/GenBank/DDBJ databases">
        <authorList>
            <person name="Jiang L.-Q."/>
        </authorList>
    </citation>
    <scope>NUCLEOTIDE SEQUENCE [LARGE SCALE GENOMIC DNA]</scope>
    <source>
        <strain evidence="10 11">YIM 132087</strain>
    </source>
</reference>
<feature type="active site" evidence="6">
    <location>
        <position position="199"/>
    </location>
</feature>
<name>A0A7K1FRB9_9ACTN</name>
<dbReference type="InterPro" id="IPR019758">
    <property type="entry name" value="Pept_S26A_signal_pept_1_CS"/>
</dbReference>
<keyword evidence="7" id="KW-0812">Transmembrane</keyword>
<sequence>MNQPDHPAPDDAAGTGRTDAPDTDRPHDDWLVKSDPDTALDRRGDVPVTAAATDADGPAPDAPDDDHAAAVGKWRSQSDKRNKRGKRPFWIELPILILVAFVLTFLIQTFIAKVYYVPSGSMEKTLHGVTSGGDRILVSKIVYDFRDPHQGDVVVFKGPDTWAPELVGTSGATTWYGKIFESLGSVVGIAPPDEKDFVKRVIAVGGQTVQCCDDQGNVQVDGRSLTEPYLYEPLPFTPGDSSNDCSVSPDGLSYTSRRCFGPFTVPEGQLWVMGDHRSASADSSVYCWGRTAEGMQQYQETNVDGSSCARPIPVDNVIGKAIFIVMPPSRWQTIGDPEIDPGGQAGSVPASAVPITGGLLLTAGLRGGLAMTPRRRRLRKARRASRRAARSSP</sequence>
<dbReference type="GO" id="GO:0006465">
    <property type="term" value="P:signal peptide processing"/>
    <property type="evidence" value="ECO:0007669"/>
    <property type="project" value="InterPro"/>
</dbReference>
<dbReference type="CDD" id="cd06530">
    <property type="entry name" value="S26_SPase_I"/>
    <property type="match status" value="1"/>
</dbReference>
<dbReference type="PANTHER" id="PTHR43390:SF1">
    <property type="entry name" value="CHLOROPLAST PROCESSING PEPTIDASE"/>
    <property type="match status" value="1"/>
</dbReference>
<feature type="domain" description="Peptidase S26" evidence="9">
    <location>
        <begin position="92"/>
        <end position="325"/>
    </location>
</feature>
<dbReference type="Proteomes" id="UP000460221">
    <property type="component" value="Unassembled WGS sequence"/>
</dbReference>
<dbReference type="InterPro" id="IPR000223">
    <property type="entry name" value="Pept_S26A_signal_pept_1"/>
</dbReference>
<dbReference type="InterPro" id="IPR036286">
    <property type="entry name" value="LexA/Signal_pep-like_sf"/>
</dbReference>
<evidence type="ECO:0000313" key="11">
    <source>
        <dbReference type="Proteomes" id="UP000460221"/>
    </source>
</evidence>
<comment type="similarity">
    <text evidence="3 7">Belongs to the peptidase S26 family.</text>
</comment>
<feature type="region of interest" description="Disordered" evidence="8">
    <location>
        <begin position="1"/>
        <end position="81"/>
    </location>
</feature>
<feature type="transmembrane region" description="Helical" evidence="7">
    <location>
        <begin position="89"/>
        <end position="111"/>
    </location>
</feature>
<dbReference type="PANTHER" id="PTHR43390">
    <property type="entry name" value="SIGNAL PEPTIDASE I"/>
    <property type="match status" value="1"/>
</dbReference>
<keyword evidence="7" id="KW-0645">Protease</keyword>
<proteinExistence type="inferred from homology"/>
<evidence type="ECO:0000256" key="5">
    <source>
        <dbReference type="ARBA" id="ARBA00022801"/>
    </source>
</evidence>
<keyword evidence="5 7" id="KW-0378">Hydrolase</keyword>
<evidence type="ECO:0000256" key="1">
    <source>
        <dbReference type="ARBA" id="ARBA00000677"/>
    </source>
</evidence>
<dbReference type="GO" id="GO:0004252">
    <property type="term" value="F:serine-type endopeptidase activity"/>
    <property type="evidence" value="ECO:0007669"/>
    <property type="project" value="InterPro"/>
</dbReference>